<reference evidence="1" key="1">
    <citation type="submission" date="2023-04" db="EMBL/GenBank/DDBJ databases">
        <title>A chromosome-level genome assembly of the parasitoid wasp Eretmocerus hayati.</title>
        <authorList>
            <person name="Zhong Y."/>
            <person name="Liu S."/>
            <person name="Liu Y."/>
        </authorList>
    </citation>
    <scope>NUCLEOTIDE SEQUENCE</scope>
    <source>
        <strain evidence="1">ZJU_SS_LIU_2023</strain>
    </source>
</reference>
<proteinExistence type="predicted"/>
<gene>
    <name evidence="1" type="ORF">QAD02_000137</name>
</gene>
<evidence type="ECO:0000313" key="1">
    <source>
        <dbReference type="EMBL" id="KAJ8668878.1"/>
    </source>
</evidence>
<dbReference type="EMBL" id="CM056743">
    <property type="protein sequence ID" value="KAJ8668878.1"/>
    <property type="molecule type" value="Genomic_DNA"/>
</dbReference>
<accession>A0ACC2ND32</accession>
<protein>
    <submittedName>
        <fullName evidence="1">Uncharacterized protein</fullName>
    </submittedName>
</protein>
<dbReference type="Proteomes" id="UP001239111">
    <property type="component" value="Chromosome 3"/>
</dbReference>
<comment type="caution">
    <text evidence="1">The sequence shown here is derived from an EMBL/GenBank/DDBJ whole genome shotgun (WGS) entry which is preliminary data.</text>
</comment>
<evidence type="ECO:0000313" key="2">
    <source>
        <dbReference type="Proteomes" id="UP001239111"/>
    </source>
</evidence>
<sequence length="303" mass="33838">MALISNGPPPIPGEYPEFYGHHHQPLLQIRNSSYSSPPYTPRGMRDYSDDSENGSVMQQHQNYQHGINTTTEGCYADLGTGSPYTLITPHRYDYSPDLDTSSARLHLYASATTTNAADDNPIEFGTAVWHRCYETPPPVALSQRQELHHQPRGPLLLNNIDLQIGSDEGLESSTGCTTPPLTTTDSSAVCWDDEVSSPKEEPLDSSSLTRTSPRKSSCSRRRSRDVPPSPTVLKRRRLAANARERRRMNGLNDAFDKLRDVVPSLGADHKLSKFETLQMAQTYINALAELLEQHQDQKPIILR</sequence>
<name>A0ACC2ND32_9HYME</name>
<organism evidence="1 2">
    <name type="scientific">Eretmocerus hayati</name>
    <dbReference type="NCBI Taxonomy" id="131215"/>
    <lineage>
        <taxon>Eukaryota</taxon>
        <taxon>Metazoa</taxon>
        <taxon>Ecdysozoa</taxon>
        <taxon>Arthropoda</taxon>
        <taxon>Hexapoda</taxon>
        <taxon>Insecta</taxon>
        <taxon>Pterygota</taxon>
        <taxon>Neoptera</taxon>
        <taxon>Endopterygota</taxon>
        <taxon>Hymenoptera</taxon>
        <taxon>Apocrita</taxon>
        <taxon>Proctotrupomorpha</taxon>
        <taxon>Chalcidoidea</taxon>
        <taxon>Aphelinidae</taxon>
        <taxon>Aphelininae</taxon>
        <taxon>Eretmocerus</taxon>
    </lineage>
</organism>
<keyword evidence="2" id="KW-1185">Reference proteome</keyword>